<evidence type="ECO:0000313" key="6">
    <source>
        <dbReference type="Proteomes" id="UP000751190"/>
    </source>
</evidence>
<dbReference type="SUPFAM" id="SSF51735">
    <property type="entry name" value="NAD(P)-binding Rossmann-fold domains"/>
    <property type="match status" value="1"/>
</dbReference>
<dbReference type="FunFam" id="3.40.50.720:FF:000121">
    <property type="entry name" value="Prostaglandin reductase 2"/>
    <property type="match status" value="1"/>
</dbReference>
<sequence>MASSQTPVRASSASTLILLMAGTAAAAEGTCPTTNRAVLLRKRPTGQMSGENVQLVELPKPAELADGEVLVRNLYASLDPTQRIWASDDPQYMAPTPLDEPIRAFTLGQVERSKDPALPEGSYVTGVGNIQSYYKTSAQQGATQVSADPQVPLTAHLSVLSVVIGLTAWIGVHDILGVAAGETVVISAASGAVGSLAGQLAKLLGARVIGIVGSDEKARLLIDEYGFDAALNRKVDEPTLIAQLREAAPNGVDAYFDNTGGVSTEAVLHVVNNNARVALCGVISGYNTGDMSLRNFQMLLHRRVMVKGFICVDHIGKYAQAKAELSELVRAGKLKYREDIQEGLENYVPALNRLFDGSNSGKLLLKI</sequence>
<proteinExistence type="predicted"/>
<dbReference type="EMBL" id="JAGTXO010000010">
    <property type="protein sequence ID" value="KAG8465377.1"/>
    <property type="molecule type" value="Genomic_DNA"/>
</dbReference>
<evidence type="ECO:0000313" key="5">
    <source>
        <dbReference type="EMBL" id="KAG8465377.1"/>
    </source>
</evidence>
<dbReference type="EMBL" id="HBEB01012008">
    <property type="protein sequence ID" value="CAD8273459.1"/>
    <property type="molecule type" value="Transcribed_RNA"/>
</dbReference>
<dbReference type="InterPro" id="IPR041694">
    <property type="entry name" value="ADH_N_2"/>
</dbReference>
<dbReference type="InterPro" id="IPR011032">
    <property type="entry name" value="GroES-like_sf"/>
</dbReference>
<dbReference type="InterPro" id="IPR020843">
    <property type="entry name" value="ER"/>
</dbReference>
<evidence type="ECO:0000256" key="2">
    <source>
        <dbReference type="SAM" id="SignalP"/>
    </source>
</evidence>
<dbReference type="Proteomes" id="UP000751190">
    <property type="component" value="Unassembled WGS sequence"/>
</dbReference>
<dbReference type="CDD" id="cd05288">
    <property type="entry name" value="PGDH"/>
    <property type="match status" value="1"/>
</dbReference>
<dbReference type="Gene3D" id="3.40.50.720">
    <property type="entry name" value="NAD(P)-binding Rossmann-like Domain"/>
    <property type="match status" value="1"/>
</dbReference>
<feature type="chain" id="PRO_5035593527" description="Enoyl reductase (ER) domain-containing protein" evidence="2">
    <location>
        <begin position="27"/>
        <end position="367"/>
    </location>
</feature>
<dbReference type="OrthoDB" id="447735at2759"/>
<dbReference type="AlphaFoldDB" id="A0A7R9UQT9"/>
<dbReference type="PANTHER" id="PTHR43205">
    <property type="entry name" value="PROSTAGLANDIN REDUCTASE"/>
    <property type="match status" value="1"/>
</dbReference>
<dbReference type="Pfam" id="PF16884">
    <property type="entry name" value="ADH_N_2"/>
    <property type="match status" value="1"/>
</dbReference>
<evidence type="ECO:0000259" key="3">
    <source>
        <dbReference type="SMART" id="SM00829"/>
    </source>
</evidence>
<dbReference type="Gene3D" id="3.90.180.10">
    <property type="entry name" value="Medium-chain alcohol dehydrogenases, catalytic domain"/>
    <property type="match status" value="1"/>
</dbReference>
<dbReference type="Pfam" id="PF00107">
    <property type="entry name" value="ADH_zinc_N"/>
    <property type="match status" value="1"/>
</dbReference>
<gene>
    <name evidence="5" type="ORF">KFE25_002684</name>
    <name evidence="4" type="ORF">PLUT1463_LOCUS7774</name>
</gene>
<accession>A0A7R9UQT9</accession>
<dbReference type="OMA" id="EEKCRYA"/>
<name>A0A7R9UQT9_DIALT</name>
<dbReference type="SMART" id="SM00829">
    <property type="entry name" value="PKS_ER"/>
    <property type="match status" value="1"/>
</dbReference>
<feature type="signal peptide" evidence="2">
    <location>
        <begin position="1"/>
        <end position="26"/>
    </location>
</feature>
<protein>
    <recommendedName>
        <fullName evidence="3">Enoyl reductase (ER) domain-containing protein</fullName>
    </recommendedName>
</protein>
<dbReference type="GO" id="GO:0016628">
    <property type="term" value="F:oxidoreductase activity, acting on the CH-CH group of donors, NAD or NADP as acceptor"/>
    <property type="evidence" value="ECO:0007669"/>
    <property type="project" value="InterPro"/>
</dbReference>
<evidence type="ECO:0000313" key="4">
    <source>
        <dbReference type="EMBL" id="CAD8273459.1"/>
    </source>
</evidence>
<dbReference type="SUPFAM" id="SSF50129">
    <property type="entry name" value="GroES-like"/>
    <property type="match status" value="1"/>
</dbReference>
<dbReference type="InterPro" id="IPR045010">
    <property type="entry name" value="MDR_fam"/>
</dbReference>
<dbReference type="PANTHER" id="PTHR43205:SF7">
    <property type="entry name" value="PROSTAGLANDIN REDUCTASE 1"/>
    <property type="match status" value="1"/>
</dbReference>
<evidence type="ECO:0000256" key="1">
    <source>
        <dbReference type="ARBA" id="ARBA00023002"/>
    </source>
</evidence>
<reference evidence="4" key="1">
    <citation type="submission" date="2021-01" db="EMBL/GenBank/DDBJ databases">
        <authorList>
            <person name="Corre E."/>
            <person name="Pelletier E."/>
            <person name="Niang G."/>
            <person name="Scheremetjew M."/>
            <person name="Finn R."/>
            <person name="Kale V."/>
            <person name="Holt S."/>
            <person name="Cochrane G."/>
            <person name="Meng A."/>
            <person name="Brown T."/>
            <person name="Cohen L."/>
        </authorList>
    </citation>
    <scope>NUCLEOTIDE SEQUENCE</scope>
    <source>
        <strain evidence="4">RCC1537</strain>
    </source>
</reference>
<keyword evidence="2" id="KW-0732">Signal</keyword>
<keyword evidence="1" id="KW-0560">Oxidoreductase</keyword>
<dbReference type="InterPro" id="IPR013149">
    <property type="entry name" value="ADH-like_C"/>
</dbReference>
<organism evidence="4">
    <name type="scientific">Diacronema lutheri</name>
    <name type="common">Unicellular marine alga</name>
    <name type="synonym">Monochrysis lutheri</name>
    <dbReference type="NCBI Taxonomy" id="2081491"/>
    <lineage>
        <taxon>Eukaryota</taxon>
        <taxon>Haptista</taxon>
        <taxon>Haptophyta</taxon>
        <taxon>Pavlovophyceae</taxon>
        <taxon>Pavlovales</taxon>
        <taxon>Pavlovaceae</taxon>
        <taxon>Diacronema</taxon>
    </lineage>
</organism>
<reference evidence="5" key="2">
    <citation type="submission" date="2021-05" db="EMBL/GenBank/DDBJ databases">
        <title>The genome of the haptophyte Pavlova lutheri (Diacronema luteri, Pavlovales) - a model for lipid biosynthesis in eukaryotic algae.</title>
        <authorList>
            <person name="Hulatt C.J."/>
            <person name="Posewitz M.C."/>
        </authorList>
    </citation>
    <scope>NUCLEOTIDE SEQUENCE</scope>
    <source>
        <strain evidence="5">NIVA-4/92</strain>
    </source>
</reference>
<keyword evidence="6" id="KW-1185">Reference proteome</keyword>
<dbReference type="InterPro" id="IPR036291">
    <property type="entry name" value="NAD(P)-bd_dom_sf"/>
</dbReference>
<feature type="domain" description="Enoyl reductase (ER)" evidence="3">
    <location>
        <begin position="50"/>
        <end position="365"/>
    </location>
</feature>